<evidence type="ECO:0000313" key="5">
    <source>
        <dbReference type="Proteomes" id="UP000314986"/>
    </source>
</evidence>
<keyword evidence="1" id="KW-0343">GTPase activation</keyword>
<dbReference type="GO" id="GO:0005096">
    <property type="term" value="F:GTPase activator activity"/>
    <property type="evidence" value="ECO:0007669"/>
    <property type="project" value="UniProtKB-KW"/>
</dbReference>
<evidence type="ECO:0000259" key="3">
    <source>
        <dbReference type="PROSITE" id="PS50186"/>
    </source>
</evidence>
<evidence type="ECO:0000256" key="2">
    <source>
        <dbReference type="SAM" id="MobiDB-lite"/>
    </source>
</evidence>
<dbReference type="OMA" id="HRRHMRT"/>
<dbReference type="AlphaFoldDB" id="A0A4W3GDU7"/>
<evidence type="ECO:0000256" key="1">
    <source>
        <dbReference type="ARBA" id="ARBA00022468"/>
    </source>
</evidence>
<reference evidence="4" key="5">
    <citation type="submission" date="2025-09" db="UniProtKB">
        <authorList>
            <consortium name="Ensembl"/>
        </authorList>
    </citation>
    <scope>IDENTIFICATION</scope>
</reference>
<reference evidence="5" key="2">
    <citation type="journal article" date="2007" name="PLoS Biol.">
        <title>Survey sequencing and comparative analysis of the elephant shark (Callorhinchus milii) genome.</title>
        <authorList>
            <person name="Venkatesh B."/>
            <person name="Kirkness E.F."/>
            <person name="Loh Y.H."/>
            <person name="Halpern A.L."/>
            <person name="Lee A.P."/>
            <person name="Johnson J."/>
            <person name="Dandona N."/>
            <person name="Viswanathan L.D."/>
            <person name="Tay A."/>
            <person name="Venter J.C."/>
            <person name="Strausberg R.L."/>
            <person name="Brenner S."/>
        </authorList>
    </citation>
    <scope>NUCLEOTIDE SEQUENCE [LARGE SCALE GENOMIC DNA]</scope>
</reference>
<keyword evidence="5" id="KW-1185">Reference proteome</keyword>
<dbReference type="SMART" id="SM00049">
    <property type="entry name" value="DEP"/>
    <property type="match status" value="1"/>
</dbReference>
<dbReference type="InterPro" id="IPR036390">
    <property type="entry name" value="WH_DNA-bd_sf"/>
</dbReference>
<dbReference type="InParanoid" id="A0A4W3GDU7"/>
<dbReference type="InterPro" id="IPR000591">
    <property type="entry name" value="DEP_dom"/>
</dbReference>
<reference evidence="5" key="3">
    <citation type="journal article" date="2014" name="Nature">
        <title>Elephant shark genome provides unique insights into gnathostome evolution.</title>
        <authorList>
            <consortium name="International Elephant Shark Genome Sequencing Consortium"/>
            <person name="Venkatesh B."/>
            <person name="Lee A.P."/>
            <person name="Ravi V."/>
            <person name="Maurya A.K."/>
            <person name="Lian M.M."/>
            <person name="Swann J.B."/>
            <person name="Ohta Y."/>
            <person name="Flajnik M.F."/>
            <person name="Sutoh Y."/>
            <person name="Kasahara M."/>
            <person name="Hoon S."/>
            <person name="Gangu V."/>
            <person name="Roy S.W."/>
            <person name="Irimia M."/>
            <person name="Korzh V."/>
            <person name="Kondrychyn I."/>
            <person name="Lim Z.W."/>
            <person name="Tay B.H."/>
            <person name="Tohari S."/>
            <person name="Kong K.W."/>
            <person name="Ho S."/>
            <person name="Lorente-Galdos B."/>
            <person name="Quilez J."/>
            <person name="Marques-Bonet T."/>
            <person name="Raney B.J."/>
            <person name="Ingham P.W."/>
            <person name="Tay A."/>
            <person name="Hillier L.W."/>
            <person name="Minx P."/>
            <person name="Boehm T."/>
            <person name="Wilson R.K."/>
            <person name="Brenner S."/>
            <person name="Warren W.C."/>
        </authorList>
    </citation>
    <scope>NUCLEOTIDE SEQUENCE [LARGE SCALE GENOMIC DNA]</scope>
</reference>
<evidence type="ECO:0000313" key="4">
    <source>
        <dbReference type="Ensembl" id="ENSCMIP00000001493.1"/>
    </source>
</evidence>
<dbReference type="Gene3D" id="1.10.10.10">
    <property type="entry name" value="Winged helix-like DNA-binding domain superfamily/Winged helix DNA-binding domain"/>
    <property type="match status" value="1"/>
</dbReference>
<dbReference type="SUPFAM" id="SSF48350">
    <property type="entry name" value="GTPase activation domain, GAP"/>
    <property type="match status" value="1"/>
</dbReference>
<dbReference type="InterPro" id="IPR036388">
    <property type="entry name" value="WH-like_DNA-bd_sf"/>
</dbReference>
<reference evidence="5" key="1">
    <citation type="journal article" date="2006" name="Science">
        <title>Ancient noncoding elements conserved in the human genome.</title>
        <authorList>
            <person name="Venkatesh B."/>
            <person name="Kirkness E.F."/>
            <person name="Loh Y.H."/>
            <person name="Halpern A.L."/>
            <person name="Lee A.P."/>
            <person name="Johnson J."/>
            <person name="Dandona N."/>
            <person name="Viswanathan L.D."/>
            <person name="Tay A."/>
            <person name="Venter J.C."/>
            <person name="Strausberg R.L."/>
            <person name="Brenner S."/>
        </authorList>
    </citation>
    <scope>NUCLEOTIDE SEQUENCE [LARGE SCALE GENOMIC DNA]</scope>
</reference>
<organism evidence="4 5">
    <name type="scientific">Callorhinchus milii</name>
    <name type="common">Ghost shark</name>
    <dbReference type="NCBI Taxonomy" id="7868"/>
    <lineage>
        <taxon>Eukaryota</taxon>
        <taxon>Metazoa</taxon>
        <taxon>Chordata</taxon>
        <taxon>Craniata</taxon>
        <taxon>Vertebrata</taxon>
        <taxon>Chondrichthyes</taxon>
        <taxon>Holocephali</taxon>
        <taxon>Chimaeriformes</taxon>
        <taxon>Callorhinchidae</taxon>
        <taxon>Callorhinchus</taxon>
    </lineage>
</organism>
<dbReference type="Gene3D" id="1.10.555.10">
    <property type="entry name" value="Rho GTPase activation protein"/>
    <property type="match status" value="1"/>
</dbReference>
<dbReference type="GO" id="GO:0035556">
    <property type="term" value="P:intracellular signal transduction"/>
    <property type="evidence" value="ECO:0007669"/>
    <property type="project" value="InterPro"/>
</dbReference>
<feature type="compositionally biased region" description="Acidic residues" evidence="2">
    <location>
        <begin position="310"/>
        <end position="320"/>
    </location>
</feature>
<dbReference type="FunCoup" id="A0A4W3GDU7">
    <property type="interactions" value="72"/>
</dbReference>
<feature type="region of interest" description="Disordered" evidence="2">
    <location>
        <begin position="306"/>
        <end position="328"/>
    </location>
</feature>
<protein>
    <recommendedName>
        <fullName evidence="3">DEP domain-containing protein</fullName>
    </recommendedName>
</protein>
<accession>A0A4W3GDU7</accession>
<dbReference type="SUPFAM" id="SSF46785">
    <property type="entry name" value="Winged helix' DNA-binding domain"/>
    <property type="match status" value="1"/>
</dbReference>
<dbReference type="STRING" id="7868.ENSCMIP00000001493"/>
<name>A0A4W3GDU7_CALMI</name>
<dbReference type="Proteomes" id="UP000314986">
    <property type="component" value="Unassembled WGS sequence"/>
</dbReference>
<dbReference type="PANTHER" id="PTHR16206:SF12">
    <property type="entry name" value="DEP DOMAIN-CONTAINING PROTEIN 1A"/>
    <property type="match status" value="1"/>
</dbReference>
<dbReference type="PROSITE" id="PS50186">
    <property type="entry name" value="DEP"/>
    <property type="match status" value="1"/>
</dbReference>
<sequence length="752" mass="85435">MTKLFRAGMPLRKHRLHFKRYGSCFTASEAVDWLHELLRSNSNFGPDVTRQQTLQLLRKFLKNHVIEDIKGRWGSENVEDNSQLYRFPTTSPLKIIPSHPPFYRKNATQTYPKDKDGFLKFSRRTPKKYESIPVNFIFSLQKILGPASLEEVLDFSQVLPQHITYNVQNVSKHGVVILQDKSDDLPHWVLSAMKCLASWPRNNDSCQPTYPGFERDVFKTVADYFLTLPEPLLTLQYYELFVNILVLCGYIMVSKRPQGKRKNLDEPCCPQPAKSQHLNNHTNFFKSTECLLLSLVRKDLSEETRRLLEPAEEEEEEEMDGERVADPAGCERMDVSGPGDDQPHHQNVHLLMSSRLRAESMTDLRSEGDGSPMTISRCNSAWILTEHNHEPCRACPDSGLFNGQLTKANTQKADVDGQRYPGLQSQRLQRYSKVNSSGLNKAANSKLTSATGSFSSINAPVARNSMKPFCSSEIGLRRPSSSTVPAVTLLPLCSPLLLIQTPSSGPNPGCPPDVKPLCKCILCCTVGLLQPHLEKVAIEALQLCCLFLPPHYRRKLQLLLRMMARISQNVDMPPLHSTVGTRTLMIQTFSRCILRCEREVDLDELLATRLVSFLLDHHQDILVVPLYLSNAVRDHISHLQKIKYPCTSDIGSGPTYTFCQQISVKEFEEQKVSASQVAISELLENILKDQRLPVKDKRKKLKQFQKEYPDIYQQRFPVTDSEAAIFQGKPKIKPPMLLTMKRPLQSLQNLRS</sequence>
<reference evidence="4" key="4">
    <citation type="submission" date="2025-08" db="UniProtKB">
        <authorList>
            <consortium name="Ensembl"/>
        </authorList>
    </citation>
    <scope>IDENTIFICATION</scope>
</reference>
<dbReference type="FunFam" id="1.10.10.10:FF:000182">
    <property type="entry name" value="DEP domain-containing protein 1B isoform 1"/>
    <property type="match status" value="1"/>
</dbReference>
<dbReference type="InterPro" id="IPR008936">
    <property type="entry name" value="Rho_GTPase_activation_prot"/>
</dbReference>
<dbReference type="Pfam" id="PF00610">
    <property type="entry name" value="DEP"/>
    <property type="match status" value="1"/>
</dbReference>
<feature type="domain" description="DEP" evidence="3">
    <location>
        <begin position="5"/>
        <end position="89"/>
    </location>
</feature>
<dbReference type="PANTHER" id="PTHR16206">
    <property type="entry name" value="DEP DOMAIN-CONTAINING"/>
    <property type="match status" value="1"/>
</dbReference>
<gene>
    <name evidence="4" type="primary">LOC103189137</name>
</gene>
<dbReference type="Ensembl" id="ENSCMIT00000001557.1">
    <property type="protein sequence ID" value="ENSCMIP00000001493.1"/>
    <property type="gene ID" value="ENSCMIG00000000950.1"/>
</dbReference>
<dbReference type="GeneTree" id="ENSGT00950000182976"/>
<proteinExistence type="predicted"/>